<gene>
    <name evidence="2" type="ORF">H7B90_25550</name>
</gene>
<sequence length="263" mass="27086">GSASAGAAAAGTGAASARPDAAWIGRFLQWLGVEHERQTLLLHGDAAGHAAGSAGLGGDAGTNADVERAGDTLKSALLTLAASDDLPAPLREAAQGLAGQITGQQLLLSPERQNMALMSHMTLFVPMKGPDGDTTATIHVQTRRGRKGEWDADNCRLLFDLKMKNLGDTIVDVHVVDKVVSLRLLNDRPWVAELVEAARDEAAAGLGAAGYQLLSLKTVPFPASSAADPSSGDKGAAASGGPIDRLASDAYAAKPYKGVDYRA</sequence>
<dbReference type="Proteomes" id="UP000553776">
    <property type="component" value="Unassembled WGS sequence"/>
</dbReference>
<comment type="caution">
    <text evidence="2">The sequence shown here is derived from an EMBL/GenBank/DDBJ whole genome shotgun (WGS) entry which is preliminary data.</text>
</comment>
<evidence type="ECO:0000256" key="1">
    <source>
        <dbReference type="SAM" id="MobiDB-lite"/>
    </source>
</evidence>
<proteinExistence type="predicted"/>
<feature type="non-terminal residue" evidence="2">
    <location>
        <position position="1"/>
    </location>
</feature>
<accession>A0A841U6V8</accession>
<feature type="compositionally biased region" description="Low complexity" evidence="1">
    <location>
        <begin position="223"/>
        <end position="242"/>
    </location>
</feature>
<dbReference type="AlphaFoldDB" id="A0A841U6V8"/>
<organism evidence="2 3">
    <name type="scientific">Cohnella xylanilytica</name>
    <dbReference type="NCBI Taxonomy" id="557555"/>
    <lineage>
        <taxon>Bacteria</taxon>
        <taxon>Bacillati</taxon>
        <taxon>Bacillota</taxon>
        <taxon>Bacilli</taxon>
        <taxon>Bacillales</taxon>
        <taxon>Paenibacillaceae</taxon>
        <taxon>Cohnella</taxon>
    </lineage>
</organism>
<feature type="region of interest" description="Disordered" evidence="1">
    <location>
        <begin position="223"/>
        <end position="243"/>
    </location>
</feature>
<evidence type="ECO:0000313" key="3">
    <source>
        <dbReference type="Proteomes" id="UP000553776"/>
    </source>
</evidence>
<name>A0A841U6V8_9BACL</name>
<reference evidence="2 3" key="1">
    <citation type="submission" date="2020-08" db="EMBL/GenBank/DDBJ databases">
        <title>Cohnella phylogeny.</title>
        <authorList>
            <person name="Dunlap C."/>
        </authorList>
    </citation>
    <scope>NUCLEOTIDE SEQUENCE [LARGE SCALE GENOMIC DNA]</scope>
    <source>
        <strain evidence="2 3">DSM 25239</strain>
    </source>
</reference>
<keyword evidence="3" id="KW-1185">Reference proteome</keyword>
<evidence type="ECO:0000313" key="2">
    <source>
        <dbReference type="EMBL" id="MBB6694768.1"/>
    </source>
</evidence>
<dbReference type="EMBL" id="JACJVR010000102">
    <property type="protein sequence ID" value="MBB6694768.1"/>
    <property type="molecule type" value="Genomic_DNA"/>
</dbReference>
<protein>
    <recommendedName>
        <fullName evidence="4">Flagellar hook-length control protein FliK</fullName>
    </recommendedName>
</protein>
<evidence type="ECO:0008006" key="4">
    <source>
        <dbReference type="Google" id="ProtNLM"/>
    </source>
</evidence>